<feature type="transmembrane region" description="Helical" evidence="1">
    <location>
        <begin position="52"/>
        <end position="75"/>
    </location>
</feature>
<organism evidence="2">
    <name type="scientific">Marseillevirus LCMAC202</name>
    <dbReference type="NCBI Taxonomy" id="2506606"/>
    <lineage>
        <taxon>Viruses</taxon>
        <taxon>Varidnaviria</taxon>
        <taxon>Bamfordvirae</taxon>
        <taxon>Nucleocytoviricota</taxon>
        <taxon>Megaviricetes</taxon>
        <taxon>Pimascovirales</taxon>
        <taxon>Pimascovirales incertae sedis</taxon>
        <taxon>Marseilleviridae</taxon>
    </lineage>
</organism>
<feature type="transmembrane region" description="Helical" evidence="1">
    <location>
        <begin position="87"/>
        <end position="117"/>
    </location>
</feature>
<protein>
    <submittedName>
        <fullName evidence="2">Uncharacterized protein</fullName>
    </submittedName>
</protein>
<gene>
    <name evidence="2" type="ORF">LCMAC202_02650</name>
</gene>
<evidence type="ECO:0000256" key="1">
    <source>
        <dbReference type="SAM" id="Phobius"/>
    </source>
</evidence>
<evidence type="ECO:0000313" key="2">
    <source>
        <dbReference type="EMBL" id="QBK87904.1"/>
    </source>
</evidence>
<keyword evidence="1" id="KW-0812">Transmembrane</keyword>
<dbReference type="Gene3D" id="1.20.140.150">
    <property type="match status" value="1"/>
</dbReference>
<dbReference type="EMBL" id="MK500371">
    <property type="protein sequence ID" value="QBK87904.1"/>
    <property type="molecule type" value="Genomic_DNA"/>
</dbReference>
<proteinExistence type="predicted"/>
<accession>A0A481YZG0</accession>
<name>A0A481YZG0_9VIRU</name>
<keyword evidence="1" id="KW-0472">Membrane</keyword>
<feature type="transmembrane region" description="Helical" evidence="1">
    <location>
        <begin position="21"/>
        <end position="40"/>
    </location>
</feature>
<sequence length="214" mass="22827">METIIGQVKSATGHPKLNMGILGASSGLMFISAISGFISYSKLSGLKDTKNLLLGASLLSLLSTLMLGFGIFLIYRHNKKMDAAFKGFFSFALLVLSGLFMFISGIMYAIAAVQIATRTDPSGNKYKDTYRTSYTTAVISAFMTLGGLGAVGISFLTALVVMRKKPRHIGPPPVTTQVRQRAPPQYSAESILSQLQTATGISAATERPQETGST</sequence>
<keyword evidence="1" id="KW-1133">Transmembrane helix</keyword>
<reference evidence="2" key="1">
    <citation type="journal article" date="2019" name="MBio">
        <title>Virus Genomes from Deep Sea Sediments Expand the Ocean Megavirome and Support Independent Origins of Viral Gigantism.</title>
        <authorList>
            <person name="Backstrom D."/>
            <person name="Yutin N."/>
            <person name="Jorgensen S.L."/>
            <person name="Dharamshi J."/>
            <person name="Homa F."/>
            <person name="Zaremba-Niedwiedzka K."/>
            <person name="Spang A."/>
            <person name="Wolf Y.I."/>
            <person name="Koonin E.V."/>
            <person name="Ettema T.J."/>
        </authorList>
    </citation>
    <scope>NUCLEOTIDE SEQUENCE</scope>
</reference>
<feature type="transmembrane region" description="Helical" evidence="1">
    <location>
        <begin position="137"/>
        <end position="161"/>
    </location>
</feature>